<feature type="transmembrane region" description="Helical" evidence="1">
    <location>
        <begin position="96"/>
        <end position="119"/>
    </location>
</feature>
<organism evidence="2 3">
    <name type="scientific">Brachyspira hampsonii</name>
    <dbReference type="NCBI Taxonomy" id="1287055"/>
    <lineage>
        <taxon>Bacteria</taxon>
        <taxon>Pseudomonadati</taxon>
        <taxon>Spirochaetota</taxon>
        <taxon>Spirochaetia</taxon>
        <taxon>Brachyspirales</taxon>
        <taxon>Brachyspiraceae</taxon>
        <taxon>Brachyspira</taxon>
    </lineage>
</organism>
<reference evidence="2 3" key="1">
    <citation type="submission" date="2016-08" db="EMBL/GenBank/DDBJ databases">
        <title>Characterization and recognition of Brachyspira hampsonii sp. nov., a novel intestinal spirochete that is pathogenic to pigs.</title>
        <authorList>
            <person name="Mirajkar N."/>
            <person name="La T."/>
            <person name="Phillips N."/>
            <person name="Hampson D."/>
            <person name="Gebhart C."/>
        </authorList>
    </citation>
    <scope>NUCLEOTIDE SEQUENCE [LARGE SCALE GENOMIC DNA]</scope>
    <source>
        <strain evidence="2 3">P280/1</strain>
    </source>
</reference>
<evidence type="ECO:0000313" key="2">
    <source>
        <dbReference type="EMBL" id="OEJ15015.1"/>
    </source>
</evidence>
<accession>A0A1E5NFT4</accession>
<keyword evidence="1" id="KW-1133">Transmembrane helix</keyword>
<dbReference type="AlphaFoldDB" id="A0A1E5NFT4"/>
<name>A0A1E5NFT4_9SPIR</name>
<sequence>MSTAMFEILMFSPILIAQSLIILLLFILLYYFIKMINVFLTKLFHINEKLLDKLHVISFVSINILISAYFFIRLLYNINTYGTDLNTFIDKDNQVYFGNIIFTFILILESIIISSICIFKNQLNEYILKKLFRNSL</sequence>
<evidence type="ECO:0000313" key="3">
    <source>
        <dbReference type="Proteomes" id="UP000095247"/>
    </source>
</evidence>
<proteinExistence type="predicted"/>
<dbReference type="EMBL" id="MDCO01000009">
    <property type="protein sequence ID" value="OEJ15015.1"/>
    <property type="molecule type" value="Genomic_DNA"/>
</dbReference>
<keyword evidence="1" id="KW-0812">Transmembrane</keyword>
<protein>
    <submittedName>
        <fullName evidence="2">Uncharacterized protein</fullName>
    </submittedName>
</protein>
<comment type="caution">
    <text evidence="2">The sequence shown here is derived from an EMBL/GenBank/DDBJ whole genome shotgun (WGS) entry which is preliminary data.</text>
</comment>
<feature type="transmembrane region" description="Helical" evidence="1">
    <location>
        <begin position="54"/>
        <end position="76"/>
    </location>
</feature>
<dbReference type="Proteomes" id="UP000095247">
    <property type="component" value="Unassembled WGS sequence"/>
</dbReference>
<gene>
    <name evidence="2" type="ORF">BFL38_08345</name>
</gene>
<feature type="transmembrane region" description="Helical" evidence="1">
    <location>
        <begin position="12"/>
        <end position="33"/>
    </location>
</feature>
<keyword evidence="1" id="KW-0472">Membrane</keyword>
<evidence type="ECO:0000256" key="1">
    <source>
        <dbReference type="SAM" id="Phobius"/>
    </source>
</evidence>